<dbReference type="EMBL" id="QPJS01000003">
    <property type="protein sequence ID" value="RCX03230.1"/>
    <property type="molecule type" value="Genomic_DNA"/>
</dbReference>
<evidence type="ECO:0000259" key="2">
    <source>
        <dbReference type="Pfam" id="PF14905"/>
    </source>
</evidence>
<feature type="domain" description="Outer membrane protein beta-barrel" evidence="2">
    <location>
        <begin position="440"/>
        <end position="811"/>
    </location>
</feature>
<organism evidence="3 4">
    <name type="scientific">Schleiferia thermophila</name>
    <dbReference type="NCBI Taxonomy" id="884107"/>
    <lineage>
        <taxon>Bacteria</taxon>
        <taxon>Pseudomonadati</taxon>
        <taxon>Bacteroidota</taxon>
        <taxon>Flavobacteriia</taxon>
        <taxon>Flavobacteriales</taxon>
        <taxon>Schleiferiaceae</taxon>
        <taxon>Schleiferia</taxon>
    </lineage>
</organism>
<keyword evidence="3" id="KW-0645">Protease</keyword>
<feature type="chain" id="PRO_5016917570" evidence="1">
    <location>
        <begin position="22"/>
        <end position="927"/>
    </location>
</feature>
<dbReference type="Pfam" id="PF14905">
    <property type="entry name" value="OMP_b-brl_3"/>
    <property type="match status" value="1"/>
</dbReference>
<dbReference type="SUPFAM" id="SSF49464">
    <property type="entry name" value="Carboxypeptidase regulatory domain-like"/>
    <property type="match status" value="1"/>
</dbReference>
<evidence type="ECO:0000313" key="3">
    <source>
        <dbReference type="EMBL" id="RCX03230.1"/>
    </source>
</evidence>
<reference evidence="3 4" key="1">
    <citation type="submission" date="2018-07" db="EMBL/GenBank/DDBJ databases">
        <title>Genomic Encyclopedia of Type Strains, Phase IV (KMG-IV): sequencing the most valuable type-strain genomes for metagenomic binning, comparative biology and taxonomic classification.</title>
        <authorList>
            <person name="Goeker M."/>
        </authorList>
    </citation>
    <scope>NUCLEOTIDE SEQUENCE [LARGE SCALE GENOMIC DNA]</scope>
    <source>
        <strain evidence="3 4">DSM 21410</strain>
    </source>
</reference>
<dbReference type="Proteomes" id="UP000253517">
    <property type="component" value="Unassembled WGS sequence"/>
</dbReference>
<keyword evidence="3" id="KW-0378">Hydrolase</keyword>
<protein>
    <submittedName>
        <fullName evidence="3">Carboxypeptidase-like protein</fullName>
    </submittedName>
</protein>
<evidence type="ECO:0000256" key="1">
    <source>
        <dbReference type="SAM" id="SignalP"/>
    </source>
</evidence>
<dbReference type="Gene3D" id="2.60.40.1120">
    <property type="entry name" value="Carboxypeptidase-like, regulatory domain"/>
    <property type="match status" value="1"/>
</dbReference>
<keyword evidence="3" id="KW-0121">Carboxypeptidase</keyword>
<dbReference type="RefSeq" id="WP_037358360.1">
    <property type="nucleotide sequence ID" value="NZ_BHZF01000003.1"/>
</dbReference>
<dbReference type="GO" id="GO:0004180">
    <property type="term" value="F:carboxypeptidase activity"/>
    <property type="evidence" value="ECO:0007669"/>
    <property type="project" value="UniProtKB-KW"/>
</dbReference>
<dbReference type="InterPro" id="IPR041700">
    <property type="entry name" value="OMP_b-brl_3"/>
</dbReference>
<gene>
    <name evidence="3" type="ORF">DES35_103111</name>
</gene>
<accession>A0A369A1Q7</accession>
<evidence type="ECO:0000313" key="4">
    <source>
        <dbReference type="Proteomes" id="UP000253517"/>
    </source>
</evidence>
<keyword evidence="4" id="KW-1185">Reference proteome</keyword>
<name>A0A369A1Q7_9FLAO</name>
<dbReference type="SUPFAM" id="SSF56935">
    <property type="entry name" value="Porins"/>
    <property type="match status" value="1"/>
</dbReference>
<keyword evidence="1" id="KW-0732">Signal</keyword>
<proteinExistence type="predicted"/>
<dbReference type="InterPro" id="IPR008969">
    <property type="entry name" value="CarboxyPept-like_regulatory"/>
</dbReference>
<dbReference type="Pfam" id="PF13715">
    <property type="entry name" value="CarbopepD_reg_2"/>
    <property type="match status" value="1"/>
</dbReference>
<feature type="signal peptide" evidence="1">
    <location>
        <begin position="1"/>
        <end position="21"/>
    </location>
</feature>
<dbReference type="AlphaFoldDB" id="A0A369A1Q7"/>
<comment type="caution">
    <text evidence="3">The sequence shown here is derived from an EMBL/GenBank/DDBJ whole genome shotgun (WGS) entry which is preliminary data.</text>
</comment>
<sequence length="927" mass="104896">MSEKFALFLVTFVLIFSSVSAQNSTIKGTIISSTDNQPLPGVNVVARKTADNRLAGAAITDPKGKFELSIRKGQQYKIQISFIGYRNFTVELLLNKDTTLGTIALRPDTNLLEDVIVIGEVIPIQVKGDTTEYAADAFKVNPDASVADLLKKLPGITIENGQIKSQGQTIDRVLVDKEEFFGNDALSIVQNLPADIADRIQIFEERSEQARFSGFDDGRERRVLNIVTKKEKRFGNFGKLETGIGTSDRFAAGGNINFFRNKERISITGQHNNLNQLNVGQEDPLAGSQFRRFRQFMPTESAVDGINTLSTFGLNYQNSSTRWKLTAGYNFRNNLNDLETKRIRETFLNESTSQFTDENRLAQTTTQSHRFNGRFEYNFDSLHSIVFIPNISYNITDRFDSTITQTTIGKDILLNSGNNRLNNRSETMALQTQLIFRKAFLKKGRTLSLDASYNQSNTTTLNLLLANNIFALTNPDTTFRDQKQDRINDALNTTARLSFTEPLSSTHSLEFNYAPEYRITRSNQYTAAITAFGQTVYLPDTALSNEFDNFIHTQRTGLKHQYRSTDEKVTLTTGLDFAYTRLFSQQLFPKTKEIDQPFRNFFPSIFFRYRIGPRQNFRINYTTTNNLPSVSQLQNVIDNSNPLVLTTGNPNLLQEFTHNIRIAYGFFNFSGKGGFMSLSYGLTNNVISNVSNILLQDTILPDGTPVKRGTQIITPENLPARTNANFFGAFNMPISKLKINLSLIGSLGWLQNPSRINGIDNRVDNYSTNGGIGISSNLGERIDFNLRTNLTYFIVTNRLQPELNNNYYLNLNSASATILPWKGLVLNFDLVQTQYYGLADAINPNFIRLNSYIGYKFLKNRAGEFRLSVFDLLNQNTSINRTVSELFVEDTQSLVLNRFYLLSFIYQFRNYKGNRAPQPATPDVMMR</sequence>